<dbReference type="PANTHER" id="PTHR43735">
    <property type="entry name" value="APOPTOSIS-INDUCING FACTOR 1"/>
    <property type="match status" value="1"/>
</dbReference>
<evidence type="ECO:0000313" key="2">
    <source>
        <dbReference type="EMBL" id="EPS94858.1"/>
    </source>
</evidence>
<evidence type="ECO:0000259" key="1">
    <source>
        <dbReference type="Pfam" id="PF07992"/>
    </source>
</evidence>
<protein>
    <recommendedName>
        <fullName evidence="1">FAD/NAD(P)-binding domain-containing protein</fullName>
    </recommendedName>
</protein>
<keyword evidence="3" id="KW-1185">Reference proteome</keyword>
<dbReference type="HOGENOM" id="CLU_019845_0_1_1"/>
<dbReference type="Pfam" id="PF07992">
    <property type="entry name" value="Pyr_redox_2"/>
    <property type="match status" value="1"/>
</dbReference>
<dbReference type="GO" id="GO:0004174">
    <property type="term" value="F:electron-transferring-flavoprotein dehydrogenase activity"/>
    <property type="evidence" value="ECO:0007669"/>
    <property type="project" value="TreeGrafter"/>
</dbReference>
<dbReference type="Gene3D" id="3.50.50.100">
    <property type="match status" value="1"/>
</dbReference>
<dbReference type="SUPFAM" id="SSF51905">
    <property type="entry name" value="FAD/NAD(P)-binding domain"/>
    <property type="match status" value="1"/>
</dbReference>
<dbReference type="PRINTS" id="PR00368">
    <property type="entry name" value="FADPNR"/>
</dbReference>
<dbReference type="OrthoDB" id="202203at2759"/>
<sequence>MASALKKTVVVLGVSYGGAHAARTLSQKLPKGWRVICIDRNTHLNHLYALPRFAVVPGHEHKAFIPYQPMLHRPDNPTSSAESVLLHAQVTSLAPKSLTLSQAFPEYGIYEPGKQLDFDYAVYALGSHLPAPINLWGPVGDDPDVLAVTKGIMQDVAGKRQFPTGVAENSLYQGTKPEGIDWLQKFRERIDKASSILVVGGGPLGVQYSTDIKETHPGKHVTLLHSRSQLLPTFVKAMHDEIVSTLDGLHIDTILGDRLDLTSVKEGKTVTTPDGRKERVVRTVSGREVRAELILLCTGQVPNTGLLAEAIPASIITEGPKKGQARVARTMQVGIPASSLKTNGNFPISSALNGLSLSDKPLEDGDGEPLRIPYPHFFAVGDAVDAFGANNAGRNSFYQCEVAVNNIVKLVESAVAGMPEGDVELDQYELGALAQAIKITLGTKKQLVQNDEGTAIVSNDGAEDLHVKSMWEFFGVPTDDMNR</sequence>
<dbReference type="GO" id="GO:0050660">
    <property type="term" value="F:flavin adenine dinucleotide binding"/>
    <property type="evidence" value="ECO:0007669"/>
    <property type="project" value="TreeGrafter"/>
</dbReference>
<accession>S8DUE8</accession>
<dbReference type="InterPro" id="IPR023753">
    <property type="entry name" value="FAD/NAD-binding_dom"/>
</dbReference>
<dbReference type="InParanoid" id="S8DUE8"/>
<dbReference type="InterPro" id="IPR036188">
    <property type="entry name" value="FAD/NAD-bd_sf"/>
</dbReference>
<dbReference type="eggNOG" id="KOG2495">
    <property type="taxonomic scope" value="Eukaryota"/>
</dbReference>
<dbReference type="EMBL" id="KE504221">
    <property type="protein sequence ID" value="EPS94858.1"/>
    <property type="molecule type" value="Genomic_DNA"/>
</dbReference>
<dbReference type="Proteomes" id="UP000015241">
    <property type="component" value="Unassembled WGS sequence"/>
</dbReference>
<feature type="domain" description="FAD/NAD(P)-binding" evidence="1">
    <location>
        <begin position="8"/>
        <end position="332"/>
    </location>
</feature>
<gene>
    <name evidence="2" type="ORF">FOMPIDRAFT_1054708</name>
</gene>
<name>S8DUE8_FOMSC</name>
<reference evidence="2 3" key="1">
    <citation type="journal article" date="2012" name="Science">
        <title>The Paleozoic origin of enzymatic lignin decomposition reconstructed from 31 fungal genomes.</title>
        <authorList>
            <person name="Floudas D."/>
            <person name="Binder M."/>
            <person name="Riley R."/>
            <person name="Barry K."/>
            <person name="Blanchette R.A."/>
            <person name="Henrissat B."/>
            <person name="Martinez A.T."/>
            <person name="Otillar R."/>
            <person name="Spatafora J.W."/>
            <person name="Yadav J.S."/>
            <person name="Aerts A."/>
            <person name="Benoit I."/>
            <person name="Boyd A."/>
            <person name="Carlson A."/>
            <person name="Copeland A."/>
            <person name="Coutinho P.M."/>
            <person name="de Vries R.P."/>
            <person name="Ferreira P."/>
            <person name="Findley K."/>
            <person name="Foster B."/>
            <person name="Gaskell J."/>
            <person name="Glotzer D."/>
            <person name="Gorecki P."/>
            <person name="Heitman J."/>
            <person name="Hesse C."/>
            <person name="Hori C."/>
            <person name="Igarashi K."/>
            <person name="Jurgens J.A."/>
            <person name="Kallen N."/>
            <person name="Kersten P."/>
            <person name="Kohler A."/>
            <person name="Kuees U."/>
            <person name="Kumar T.K.A."/>
            <person name="Kuo A."/>
            <person name="LaButti K."/>
            <person name="Larrondo L.F."/>
            <person name="Lindquist E."/>
            <person name="Ling A."/>
            <person name="Lombard V."/>
            <person name="Lucas S."/>
            <person name="Lundell T."/>
            <person name="Martin R."/>
            <person name="McLaughlin D.J."/>
            <person name="Morgenstern I."/>
            <person name="Morin E."/>
            <person name="Murat C."/>
            <person name="Nagy L.G."/>
            <person name="Nolan M."/>
            <person name="Ohm R.A."/>
            <person name="Patyshakuliyeva A."/>
            <person name="Rokas A."/>
            <person name="Ruiz-Duenas F.J."/>
            <person name="Sabat G."/>
            <person name="Salamov A."/>
            <person name="Samejima M."/>
            <person name="Schmutz J."/>
            <person name="Slot J.C."/>
            <person name="St John F."/>
            <person name="Stenlid J."/>
            <person name="Sun H."/>
            <person name="Sun S."/>
            <person name="Syed K."/>
            <person name="Tsang A."/>
            <person name="Wiebenga A."/>
            <person name="Young D."/>
            <person name="Pisabarro A."/>
            <person name="Eastwood D.C."/>
            <person name="Martin F."/>
            <person name="Cullen D."/>
            <person name="Grigoriev I.V."/>
            <person name="Hibbett D.S."/>
        </authorList>
    </citation>
    <scope>NUCLEOTIDE SEQUENCE</scope>
    <source>
        <strain evidence="3">FP-58527</strain>
    </source>
</reference>
<dbReference type="AlphaFoldDB" id="S8DUE8"/>
<organism evidence="2 3">
    <name type="scientific">Fomitopsis schrenkii</name>
    <name type="common">Brown rot fungus</name>
    <dbReference type="NCBI Taxonomy" id="2126942"/>
    <lineage>
        <taxon>Eukaryota</taxon>
        <taxon>Fungi</taxon>
        <taxon>Dikarya</taxon>
        <taxon>Basidiomycota</taxon>
        <taxon>Agaricomycotina</taxon>
        <taxon>Agaricomycetes</taxon>
        <taxon>Polyporales</taxon>
        <taxon>Fomitopsis</taxon>
    </lineage>
</organism>
<dbReference type="Gene3D" id="3.50.50.60">
    <property type="entry name" value="FAD/NAD(P)-binding domain"/>
    <property type="match status" value="1"/>
</dbReference>
<proteinExistence type="predicted"/>
<dbReference type="GO" id="GO:0005737">
    <property type="term" value="C:cytoplasm"/>
    <property type="evidence" value="ECO:0007669"/>
    <property type="project" value="TreeGrafter"/>
</dbReference>
<dbReference type="STRING" id="743788.S8DUE8"/>
<evidence type="ECO:0000313" key="3">
    <source>
        <dbReference type="Proteomes" id="UP000015241"/>
    </source>
</evidence>
<dbReference type="PANTHER" id="PTHR43735:SF2">
    <property type="entry name" value="FE-REGULATED PROTEIN 8"/>
    <property type="match status" value="1"/>
</dbReference>